<dbReference type="AlphaFoldDB" id="A0A915BC18"/>
<dbReference type="WBParaSite" id="PgR033_g106_t01">
    <property type="protein sequence ID" value="PgR033_g106_t01"/>
    <property type="gene ID" value="PgR033_g106"/>
</dbReference>
<name>A0A915BC18_PARUN</name>
<evidence type="ECO:0000313" key="3">
    <source>
        <dbReference type="WBParaSite" id="PgR033_g106_t01"/>
    </source>
</evidence>
<keyword evidence="2" id="KW-1185">Reference proteome</keyword>
<feature type="compositionally biased region" description="Polar residues" evidence="1">
    <location>
        <begin position="114"/>
        <end position="124"/>
    </location>
</feature>
<organism evidence="2 3">
    <name type="scientific">Parascaris univalens</name>
    <name type="common">Nematode worm</name>
    <dbReference type="NCBI Taxonomy" id="6257"/>
    <lineage>
        <taxon>Eukaryota</taxon>
        <taxon>Metazoa</taxon>
        <taxon>Ecdysozoa</taxon>
        <taxon>Nematoda</taxon>
        <taxon>Chromadorea</taxon>
        <taxon>Rhabditida</taxon>
        <taxon>Spirurina</taxon>
        <taxon>Ascaridomorpha</taxon>
        <taxon>Ascaridoidea</taxon>
        <taxon>Ascarididae</taxon>
        <taxon>Parascaris</taxon>
    </lineage>
</organism>
<reference evidence="3" key="1">
    <citation type="submission" date="2022-11" db="UniProtKB">
        <authorList>
            <consortium name="WormBaseParasite"/>
        </authorList>
    </citation>
    <scope>IDENTIFICATION</scope>
</reference>
<dbReference type="Proteomes" id="UP000887569">
    <property type="component" value="Unplaced"/>
</dbReference>
<feature type="compositionally biased region" description="Low complexity" evidence="1">
    <location>
        <begin position="138"/>
        <end position="149"/>
    </location>
</feature>
<feature type="region of interest" description="Disordered" evidence="1">
    <location>
        <begin position="114"/>
        <end position="152"/>
    </location>
</feature>
<proteinExistence type="predicted"/>
<sequence>MAEERRETLRRRGVGGTLPVGWKHMSPPNEEVRHKILQQIMERVKKEEQASAERAARAEERKNEKEKSAWHRQQIEDCNKKIESVNCRKTELDDLKSRLFAELKEVVAKDKAQKATSSQLSIISQAKGRHDTASGDNSATSVTTSSSLSGHMQAQQMGHLHDGVTLAHDSFRAKLNKALTVCKQFKMCGNAPRTSEEPYINGDCDENVASVLSQYIPPDTERASVLTIASTQENHLPLSKKETHEEFDDRGNGTGCRTYRILFVSSPKESRHASPYCADDTKNDVEVNFIFKQWNVPVAIFSS</sequence>
<evidence type="ECO:0000256" key="1">
    <source>
        <dbReference type="SAM" id="MobiDB-lite"/>
    </source>
</evidence>
<feature type="region of interest" description="Disordered" evidence="1">
    <location>
        <begin position="43"/>
        <end position="70"/>
    </location>
</feature>
<feature type="region of interest" description="Disordered" evidence="1">
    <location>
        <begin position="1"/>
        <end position="29"/>
    </location>
</feature>
<evidence type="ECO:0000313" key="2">
    <source>
        <dbReference type="Proteomes" id="UP000887569"/>
    </source>
</evidence>
<protein>
    <submittedName>
        <fullName evidence="3">Uncharacterized protein</fullName>
    </submittedName>
</protein>
<accession>A0A915BC18</accession>